<name>A0A8S9IIJ1_BRACR</name>
<dbReference type="Proteomes" id="UP000712281">
    <property type="component" value="Unassembled WGS sequence"/>
</dbReference>
<dbReference type="EMBL" id="QGKY02000094">
    <property type="protein sequence ID" value="KAF2604934.1"/>
    <property type="molecule type" value="Genomic_DNA"/>
</dbReference>
<evidence type="ECO:0000313" key="3">
    <source>
        <dbReference type="Proteomes" id="UP000712281"/>
    </source>
</evidence>
<protein>
    <submittedName>
        <fullName evidence="1">Uncharacterized protein</fullName>
    </submittedName>
</protein>
<organism evidence="1 3">
    <name type="scientific">Brassica cretica</name>
    <name type="common">Mustard</name>
    <dbReference type="NCBI Taxonomy" id="69181"/>
    <lineage>
        <taxon>Eukaryota</taxon>
        <taxon>Viridiplantae</taxon>
        <taxon>Streptophyta</taxon>
        <taxon>Embryophyta</taxon>
        <taxon>Tracheophyta</taxon>
        <taxon>Spermatophyta</taxon>
        <taxon>Magnoliopsida</taxon>
        <taxon>eudicotyledons</taxon>
        <taxon>Gunneridae</taxon>
        <taxon>Pentapetalae</taxon>
        <taxon>rosids</taxon>
        <taxon>malvids</taxon>
        <taxon>Brassicales</taxon>
        <taxon>Brassicaceae</taxon>
        <taxon>Brassiceae</taxon>
        <taxon>Brassica</taxon>
    </lineage>
</organism>
<sequence length="81" mass="9108">MVFLSEGLSPLPRYHHLQKGLEDYLRHRRLLRIGRCFPSPSGHLLQGVLCFISHSKAPGRLVFCNFAVFAASSVSRSGMRP</sequence>
<evidence type="ECO:0000313" key="2">
    <source>
        <dbReference type="EMBL" id="KAF2604934.1"/>
    </source>
</evidence>
<dbReference type="EMBL" id="QGKW02001911">
    <property type="protein sequence ID" value="KAF2569738.1"/>
    <property type="molecule type" value="Genomic_DNA"/>
</dbReference>
<comment type="caution">
    <text evidence="1">The sequence shown here is derived from an EMBL/GenBank/DDBJ whole genome shotgun (WGS) entry which is preliminary data.</text>
</comment>
<reference evidence="1" key="1">
    <citation type="submission" date="2019-12" db="EMBL/GenBank/DDBJ databases">
        <title>Genome sequencing and annotation of Brassica cretica.</title>
        <authorList>
            <person name="Studholme D.J."/>
            <person name="Sarris P.F."/>
        </authorList>
    </citation>
    <scope>NUCLEOTIDE SEQUENCE</scope>
    <source>
        <strain evidence="1">PFS-001/15</strain>
        <strain evidence="2">PFS-102/07</strain>
        <tissue evidence="1">Leaf</tissue>
    </source>
</reference>
<accession>A0A8S9IIJ1</accession>
<gene>
    <name evidence="1" type="ORF">F2Q68_00024177</name>
    <name evidence="2" type="ORF">F2Q70_00024826</name>
</gene>
<evidence type="ECO:0000313" key="1">
    <source>
        <dbReference type="EMBL" id="KAF2569738.1"/>
    </source>
</evidence>
<proteinExistence type="predicted"/>
<dbReference type="AlphaFoldDB" id="A0A8S9IIJ1"/>